<feature type="compositionally biased region" description="Low complexity" evidence="6">
    <location>
        <begin position="75"/>
        <end position="92"/>
    </location>
</feature>
<dbReference type="SMART" id="SM00066">
    <property type="entry name" value="GAL4"/>
    <property type="match status" value="1"/>
</dbReference>
<dbReference type="GO" id="GO:0045944">
    <property type="term" value="P:positive regulation of transcription by RNA polymerase II"/>
    <property type="evidence" value="ECO:0007669"/>
    <property type="project" value="UniProtKB-ARBA"/>
</dbReference>
<dbReference type="GO" id="GO:0005634">
    <property type="term" value="C:nucleus"/>
    <property type="evidence" value="ECO:0007669"/>
    <property type="project" value="UniProtKB-SubCell"/>
</dbReference>
<feature type="region of interest" description="Disordered" evidence="6">
    <location>
        <begin position="65"/>
        <end position="92"/>
    </location>
</feature>
<keyword evidence="5" id="KW-0539">Nucleus</keyword>
<dbReference type="GO" id="GO:0003677">
    <property type="term" value="F:DNA binding"/>
    <property type="evidence" value="ECO:0007669"/>
    <property type="project" value="UniProtKB-KW"/>
</dbReference>
<comment type="subcellular location">
    <subcellularLocation>
        <location evidence="1">Nucleus</location>
    </subcellularLocation>
</comment>
<evidence type="ECO:0000313" key="9">
    <source>
        <dbReference type="Proteomes" id="UP000002866"/>
    </source>
</evidence>
<name>I2H1F3_HENB6</name>
<evidence type="ECO:0000259" key="7">
    <source>
        <dbReference type="PROSITE" id="PS50048"/>
    </source>
</evidence>
<keyword evidence="3" id="KW-0862">Zinc</keyword>
<dbReference type="Proteomes" id="UP000002866">
    <property type="component" value="Chromosome 3"/>
</dbReference>
<keyword evidence="9" id="KW-1185">Reference proteome</keyword>
<reference evidence="8 9" key="1">
    <citation type="journal article" date="2011" name="Proc. Natl. Acad. Sci. U.S.A.">
        <title>Evolutionary erosion of yeast sex chromosomes by mating-type switching accidents.</title>
        <authorList>
            <person name="Gordon J.L."/>
            <person name="Armisen D."/>
            <person name="Proux-Wera E."/>
            <person name="Oheigeartaigh S.S."/>
            <person name="Byrne K.P."/>
            <person name="Wolfe K.H."/>
        </authorList>
    </citation>
    <scope>NUCLEOTIDE SEQUENCE [LARGE SCALE GENOMIC DNA]</scope>
    <source>
        <strain evidence="9">ATCC 34711 / CBS 6284 / DSM 70876 / NBRC 10599 / NRRL Y-10934 / UCD 77-7</strain>
    </source>
</reference>
<evidence type="ECO:0000256" key="6">
    <source>
        <dbReference type="SAM" id="MobiDB-lite"/>
    </source>
</evidence>
<gene>
    <name evidence="8" type="primary">TBLA0C04050</name>
    <name evidence="8" type="ORF">TBLA_0C04050</name>
</gene>
<dbReference type="RefSeq" id="XP_004179724.1">
    <property type="nucleotide sequence ID" value="XM_004179676.1"/>
</dbReference>
<dbReference type="STRING" id="1071380.I2H1F3"/>
<evidence type="ECO:0000256" key="2">
    <source>
        <dbReference type="ARBA" id="ARBA00022723"/>
    </source>
</evidence>
<feature type="region of interest" description="Disordered" evidence="6">
    <location>
        <begin position="100"/>
        <end position="119"/>
    </location>
</feature>
<dbReference type="CDD" id="cd12148">
    <property type="entry name" value="fungal_TF_MHR"/>
    <property type="match status" value="1"/>
</dbReference>
<dbReference type="InterPro" id="IPR007219">
    <property type="entry name" value="XnlR_reg_dom"/>
</dbReference>
<dbReference type="eggNOG" id="ENOG502QV4Q">
    <property type="taxonomic scope" value="Eukaryota"/>
</dbReference>
<dbReference type="SMART" id="SM00906">
    <property type="entry name" value="Fungal_trans"/>
    <property type="match status" value="1"/>
</dbReference>
<feature type="compositionally biased region" description="Low complexity" evidence="6">
    <location>
        <begin position="1037"/>
        <end position="1054"/>
    </location>
</feature>
<dbReference type="SUPFAM" id="SSF57701">
    <property type="entry name" value="Zn2/Cys6 DNA-binding domain"/>
    <property type="match status" value="1"/>
</dbReference>
<keyword evidence="2" id="KW-0479">Metal-binding</keyword>
<feature type="compositionally biased region" description="Polar residues" evidence="6">
    <location>
        <begin position="1066"/>
        <end position="1084"/>
    </location>
</feature>
<dbReference type="GO" id="GO:0008270">
    <property type="term" value="F:zinc ion binding"/>
    <property type="evidence" value="ECO:0007669"/>
    <property type="project" value="InterPro"/>
</dbReference>
<dbReference type="PROSITE" id="PS50048">
    <property type="entry name" value="ZN2_CY6_FUNGAL_2"/>
    <property type="match status" value="1"/>
</dbReference>
<dbReference type="OrthoDB" id="3364175at2759"/>
<dbReference type="KEGG" id="tbl:TBLA_0C04050"/>
<feature type="domain" description="Zn(2)-C6 fungal-type" evidence="7">
    <location>
        <begin position="16"/>
        <end position="45"/>
    </location>
</feature>
<dbReference type="Gene3D" id="4.10.240.10">
    <property type="entry name" value="Zn(2)-C6 fungal-type DNA-binding domain"/>
    <property type="match status" value="1"/>
</dbReference>
<keyword evidence="4" id="KW-0238">DNA-binding</keyword>
<dbReference type="CDD" id="cd00067">
    <property type="entry name" value="GAL4"/>
    <property type="match status" value="1"/>
</dbReference>
<feature type="compositionally biased region" description="Low complexity" evidence="6">
    <location>
        <begin position="1085"/>
        <end position="1098"/>
    </location>
</feature>
<dbReference type="InterPro" id="IPR036864">
    <property type="entry name" value="Zn2-C6_fun-type_DNA-bd_sf"/>
</dbReference>
<dbReference type="GeneID" id="14495185"/>
<evidence type="ECO:0000256" key="3">
    <source>
        <dbReference type="ARBA" id="ARBA00022833"/>
    </source>
</evidence>
<organism evidence="8 9">
    <name type="scientific">Henningerozyma blattae (strain ATCC 34711 / CBS 6284 / DSM 70876 / NBRC 10599 / NRRL Y-10934 / UCD 77-7)</name>
    <name type="common">Yeast</name>
    <name type="synonym">Tetrapisispora blattae</name>
    <dbReference type="NCBI Taxonomy" id="1071380"/>
    <lineage>
        <taxon>Eukaryota</taxon>
        <taxon>Fungi</taxon>
        <taxon>Dikarya</taxon>
        <taxon>Ascomycota</taxon>
        <taxon>Saccharomycotina</taxon>
        <taxon>Saccharomycetes</taxon>
        <taxon>Saccharomycetales</taxon>
        <taxon>Saccharomycetaceae</taxon>
        <taxon>Henningerozyma</taxon>
    </lineage>
</organism>
<dbReference type="EMBL" id="HE806318">
    <property type="protein sequence ID" value="CCH60205.1"/>
    <property type="molecule type" value="Genomic_DNA"/>
</dbReference>
<dbReference type="Pfam" id="PF04082">
    <property type="entry name" value="Fungal_trans"/>
    <property type="match status" value="1"/>
</dbReference>
<dbReference type="GO" id="GO:0000981">
    <property type="term" value="F:DNA-binding transcription factor activity, RNA polymerase II-specific"/>
    <property type="evidence" value="ECO:0007669"/>
    <property type="project" value="InterPro"/>
</dbReference>
<feature type="region of interest" description="Disordered" evidence="6">
    <location>
        <begin position="1037"/>
        <end position="1112"/>
    </location>
</feature>
<evidence type="ECO:0000313" key="8">
    <source>
        <dbReference type="EMBL" id="CCH60205.1"/>
    </source>
</evidence>
<dbReference type="AlphaFoldDB" id="I2H1F3"/>
<dbReference type="HOGENOM" id="CLU_304446_0_0_1"/>
<protein>
    <recommendedName>
        <fullName evidence="7">Zn(2)-C6 fungal-type domain-containing protein</fullName>
    </recommendedName>
</protein>
<dbReference type="InterPro" id="IPR050987">
    <property type="entry name" value="AtrR-like"/>
</dbReference>
<dbReference type="PROSITE" id="PS00463">
    <property type="entry name" value="ZN2_CY6_FUNGAL_1"/>
    <property type="match status" value="1"/>
</dbReference>
<evidence type="ECO:0000256" key="4">
    <source>
        <dbReference type="ARBA" id="ARBA00023125"/>
    </source>
</evidence>
<evidence type="ECO:0000256" key="5">
    <source>
        <dbReference type="ARBA" id="ARBA00023242"/>
    </source>
</evidence>
<proteinExistence type="predicted"/>
<dbReference type="OMA" id="CAAYQCE"/>
<dbReference type="InterPro" id="IPR001138">
    <property type="entry name" value="Zn2Cys6_DnaBD"/>
</dbReference>
<dbReference type="InParanoid" id="I2H1F3"/>
<sequence length="1207" mass="137741">MAVKHATRPRSKVSKACDNCRRRKIKCSGERPCAGCKTYNCECIFSVSAPTPRASKVKKNKIAGIVNHSPKNGSISPTTGNNPNSNNILTDDSISNNDSLLSPVSASSKNSKLNKNSISTHSKKNHSLIQLSNKIINSNSDIINQDISLLELPDITYVPDKPGSIYKDDHDLQLKLINYQKTLLLLLNNLKISNSNGSASKKQIINSILNMNNQIKDLINNYKPIIDPDKVKFYTNTINSNDLSIEYHYMRNKYTSKIFLNTITEWNDNNKTVSNDSFSKQSMNNGCASIINHSLCQDKLVDDIFGLYSPWMGISLRGIGYNVSKFVNDLKSKYKEDWGRVNSDKMIPLKESAYLLLRFFDICRDSMDHSMKSMSSPLELGLMKQKLLSNFNSTNNNHLNHSTSSSMESLTSLLQSNNNNDISNVILQSKVKESNKELLTNLVKCLPQPFTYNITSISNDFLLSFYDNELKMFSTVLKMIYQATKSFNTVLRRITVLNPNKQASTDENNKDIMGYIVSDNDINTIANLCQVEEILYSLCANYYNSTLYHLDDHFNTIEYLELLIVFLKQQLVASEFYGFERVLDVAINYAIQMGFSRWEFYVGLQEYQAEKRRQLWWKLYMIEKLHCMKRGFPSVINEDKINCLLPEKFRFLGYLDSNDYFNKINNPNFNNLSENLSKLSLSDLKDYGNLGLTIIFSKFSNNILFNNKYSSVKNSTKHSFLKFNLLNQLYSETDEILKKLDMVKLQLRPIFDFVDNYPNNNYDETYLKNYNNSNSNLDNDHCDADNLIQQLFYLVLHFQSLRAHIQNSAMQLSQRFLVPETKDFLNKKSGQYSNEIFDAWSSTLPKLLMVPDDYSVQRAIYFFNLIHIITLNTHSTRTIPLTIESLVQSLKVFKRIEKLTLFFKNCNNKIIINSKRHNDLSKFILIDAILTHMLCFDYICTNNLNRTELIQKISEYDSEMGTVTSYMLNPKSYIFTKLMKPVQETGFHINFKKWFEISNFEQSLLSTTPNGNLFPHFASQRSDSELLLYKSNTCPLSLSSNPSSASKSINSATIPKVDTRNKTNHKSPLSQEVTQDINNHSEMNSSSTVTSSTDSQMSRSVQPTPGSDISMKSLAPCLSKNNTTNSQPYDAQNVDFIQYNNSNTNADGNFSTNNNSNDKNLSKNELINPTNTTLTDNGYNIGTFDEFVNTGDLDSLLSMLLSDTSGK</sequence>
<dbReference type="GO" id="GO:0006351">
    <property type="term" value="P:DNA-templated transcription"/>
    <property type="evidence" value="ECO:0007669"/>
    <property type="project" value="InterPro"/>
</dbReference>
<dbReference type="PANTHER" id="PTHR46910:SF3">
    <property type="entry name" value="HALOTOLERANCE PROTEIN 9-RELATED"/>
    <property type="match status" value="1"/>
</dbReference>
<dbReference type="PANTHER" id="PTHR46910">
    <property type="entry name" value="TRANSCRIPTION FACTOR PDR1"/>
    <property type="match status" value="1"/>
</dbReference>
<dbReference type="Pfam" id="PF00172">
    <property type="entry name" value="Zn_clus"/>
    <property type="match status" value="1"/>
</dbReference>
<evidence type="ECO:0000256" key="1">
    <source>
        <dbReference type="ARBA" id="ARBA00004123"/>
    </source>
</evidence>
<accession>I2H1F3</accession>